<keyword evidence="3 4" id="KW-0732">Signal</keyword>
<gene>
    <name evidence="6" type="ORF">ACFOEX_12120</name>
</gene>
<dbReference type="CDD" id="cd13692">
    <property type="entry name" value="PBP2_BztA"/>
    <property type="match status" value="1"/>
</dbReference>
<dbReference type="SMART" id="SM00062">
    <property type="entry name" value="PBPb"/>
    <property type="match status" value="1"/>
</dbReference>
<evidence type="ECO:0000313" key="6">
    <source>
        <dbReference type="EMBL" id="MFC3267091.1"/>
    </source>
</evidence>
<keyword evidence="7" id="KW-1185">Reference proteome</keyword>
<proteinExistence type="inferred from homology"/>
<feature type="chain" id="PRO_5047145477" evidence="4">
    <location>
        <begin position="30"/>
        <end position="344"/>
    </location>
</feature>
<evidence type="ECO:0000256" key="3">
    <source>
        <dbReference type="ARBA" id="ARBA00022729"/>
    </source>
</evidence>
<dbReference type="InterPro" id="IPR051455">
    <property type="entry name" value="Bact_solute-bind_prot3"/>
</dbReference>
<dbReference type="Pfam" id="PF00497">
    <property type="entry name" value="SBP_bac_3"/>
    <property type="match status" value="1"/>
</dbReference>
<comment type="similarity">
    <text evidence="1">Belongs to the bacterial solute-binding protein 3 family.</text>
</comment>
<accession>A0ABV7LI15</accession>
<dbReference type="RefSeq" id="WP_376829231.1">
    <property type="nucleotide sequence ID" value="NZ_JBHLWR010000006.1"/>
</dbReference>
<name>A0ABV7LI15_9HYPH</name>
<sequence>MAWRNACKAIGAICVAAAMAVAAPLAATAGALDEVKKRGELRCGVSEGVAGFSEKDASGQWKGFDADYCRAIAAAVLGDPAKVSFTPLSAPERFAALRDGRVDVLARNTTWTLDREASQGVLFAGVSYYDGQGFLVRRAMGVDSALGLSGAKVCVEDGTTTRLNLADFFRANSMTYEELVFPNAAEAFAAFRDGKCDVLTRDQSALYGERLRLDRPEEAVVLADVISREPLGPAVRADDVSWFNVVKWIHFALVNAEELGVGQADVGRALESQKPEVRRFTGAEGGFGKALGLDPDWAIRMVKAVGNYGEIYERNLGVNTKLAVPRGLNHLWNMGGILYAPPMR</sequence>
<evidence type="ECO:0000256" key="4">
    <source>
        <dbReference type="SAM" id="SignalP"/>
    </source>
</evidence>
<feature type="signal peptide" evidence="4">
    <location>
        <begin position="1"/>
        <end position="29"/>
    </location>
</feature>
<dbReference type="Gene3D" id="3.40.190.10">
    <property type="entry name" value="Periplasmic binding protein-like II"/>
    <property type="match status" value="2"/>
</dbReference>
<evidence type="ECO:0000256" key="1">
    <source>
        <dbReference type="ARBA" id="ARBA00010333"/>
    </source>
</evidence>
<dbReference type="PANTHER" id="PTHR30085">
    <property type="entry name" value="AMINO ACID ABC TRANSPORTER PERMEASE"/>
    <property type="match status" value="1"/>
</dbReference>
<evidence type="ECO:0000256" key="2">
    <source>
        <dbReference type="ARBA" id="ARBA00022448"/>
    </source>
</evidence>
<dbReference type="PANTHER" id="PTHR30085:SF7">
    <property type="entry name" value="AMINO-ACID ABC TRANSPORTER-BINDING PROTEIN YHDW-RELATED"/>
    <property type="match status" value="1"/>
</dbReference>
<dbReference type="Proteomes" id="UP001595536">
    <property type="component" value="Unassembled WGS sequence"/>
</dbReference>
<protein>
    <submittedName>
        <fullName evidence="6">Amino acid ABC transporter substrate-binding protein</fullName>
    </submittedName>
</protein>
<reference evidence="7" key="1">
    <citation type="journal article" date="2019" name="Int. J. Syst. Evol. Microbiol.">
        <title>The Global Catalogue of Microorganisms (GCM) 10K type strain sequencing project: providing services to taxonomists for standard genome sequencing and annotation.</title>
        <authorList>
            <consortium name="The Broad Institute Genomics Platform"/>
            <consortium name="The Broad Institute Genome Sequencing Center for Infectious Disease"/>
            <person name="Wu L."/>
            <person name="Ma J."/>
        </authorList>
    </citation>
    <scope>NUCLEOTIDE SEQUENCE [LARGE SCALE GENOMIC DNA]</scope>
    <source>
        <strain evidence="7">CCM 7941</strain>
    </source>
</reference>
<feature type="domain" description="Solute-binding protein family 3/N-terminal" evidence="5">
    <location>
        <begin position="40"/>
        <end position="262"/>
    </location>
</feature>
<organism evidence="6 7">
    <name type="scientific">Camelimonas abortus</name>
    <dbReference type="NCBI Taxonomy" id="1017184"/>
    <lineage>
        <taxon>Bacteria</taxon>
        <taxon>Pseudomonadati</taxon>
        <taxon>Pseudomonadota</taxon>
        <taxon>Alphaproteobacteria</taxon>
        <taxon>Hyphomicrobiales</taxon>
        <taxon>Chelatococcaceae</taxon>
        <taxon>Camelimonas</taxon>
    </lineage>
</organism>
<evidence type="ECO:0000259" key="5">
    <source>
        <dbReference type="SMART" id="SM00062"/>
    </source>
</evidence>
<keyword evidence="2" id="KW-0813">Transport</keyword>
<dbReference type="SUPFAM" id="SSF53850">
    <property type="entry name" value="Periplasmic binding protein-like II"/>
    <property type="match status" value="1"/>
</dbReference>
<dbReference type="InterPro" id="IPR001638">
    <property type="entry name" value="Solute-binding_3/MltF_N"/>
</dbReference>
<evidence type="ECO:0000313" key="7">
    <source>
        <dbReference type="Proteomes" id="UP001595536"/>
    </source>
</evidence>
<dbReference type="EMBL" id="JBHRUV010000077">
    <property type="protein sequence ID" value="MFC3267091.1"/>
    <property type="molecule type" value="Genomic_DNA"/>
</dbReference>
<comment type="caution">
    <text evidence="6">The sequence shown here is derived from an EMBL/GenBank/DDBJ whole genome shotgun (WGS) entry which is preliminary data.</text>
</comment>